<sequence>MPWAWLCAVSVVTVSAPGNPRICPASDWASAVRSGTLAEQPTSTASAVNTASSAAIRQLNTAAESTDARQRRGSTRWLLSKRAA</sequence>
<keyword evidence="3" id="KW-1185">Reference proteome</keyword>
<dbReference type="AlphaFoldDB" id="A0A7I7T2R8"/>
<organism evidence="2 3">
    <name type="scientific">Mycolicibacterium helvum</name>
    <dbReference type="NCBI Taxonomy" id="1534349"/>
    <lineage>
        <taxon>Bacteria</taxon>
        <taxon>Bacillati</taxon>
        <taxon>Actinomycetota</taxon>
        <taxon>Actinomycetes</taxon>
        <taxon>Mycobacteriales</taxon>
        <taxon>Mycobacteriaceae</taxon>
        <taxon>Mycolicibacterium</taxon>
    </lineage>
</organism>
<protein>
    <submittedName>
        <fullName evidence="2">Uncharacterized protein</fullName>
    </submittedName>
</protein>
<reference evidence="2 3" key="1">
    <citation type="journal article" date="2019" name="Emerg. Microbes Infect.">
        <title>Comprehensive subspecies identification of 175 nontuberculous mycobacteria species based on 7547 genomic profiles.</title>
        <authorList>
            <person name="Matsumoto Y."/>
            <person name="Kinjo T."/>
            <person name="Motooka D."/>
            <person name="Nabeya D."/>
            <person name="Jung N."/>
            <person name="Uechi K."/>
            <person name="Horii T."/>
            <person name="Iida T."/>
            <person name="Fujita J."/>
            <person name="Nakamura S."/>
        </authorList>
    </citation>
    <scope>NUCLEOTIDE SEQUENCE [LARGE SCALE GENOMIC DNA]</scope>
    <source>
        <strain evidence="2 3">JCM 30396</strain>
    </source>
</reference>
<dbReference type="KEGG" id="mhev:MHEL_10020"/>
<gene>
    <name evidence="2" type="ORF">MHEL_10020</name>
</gene>
<proteinExistence type="predicted"/>
<evidence type="ECO:0000256" key="1">
    <source>
        <dbReference type="SAM" id="MobiDB-lite"/>
    </source>
</evidence>
<evidence type="ECO:0000313" key="2">
    <source>
        <dbReference type="EMBL" id="BBY62759.1"/>
    </source>
</evidence>
<name>A0A7I7T2R8_9MYCO</name>
<dbReference type="EMBL" id="AP022596">
    <property type="protein sequence ID" value="BBY62759.1"/>
    <property type="molecule type" value="Genomic_DNA"/>
</dbReference>
<evidence type="ECO:0000313" key="3">
    <source>
        <dbReference type="Proteomes" id="UP000467148"/>
    </source>
</evidence>
<dbReference type="Proteomes" id="UP000467148">
    <property type="component" value="Chromosome"/>
</dbReference>
<feature type="region of interest" description="Disordered" evidence="1">
    <location>
        <begin position="61"/>
        <end position="84"/>
    </location>
</feature>
<accession>A0A7I7T2R8</accession>